<proteinExistence type="predicted"/>
<protein>
    <submittedName>
        <fullName evidence="2">Alternative ribosome-rescue factor A</fullName>
    </submittedName>
</protein>
<comment type="caution">
    <text evidence="2">The sequence shown here is derived from an EMBL/GenBank/DDBJ whole genome shotgun (WGS) entry which is preliminary data.</text>
</comment>
<dbReference type="EMBL" id="JAAXYH010000004">
    <property type="protein sequence ID" value="NMH65237.1"/>
    <property type="molecule type" value="Genomic_DNA"/>
</dbReference>
<feature type="compositionally biased region" description="Low complexity" evidence="1">
    <location>
        <begin position="9"/>
        <end position="20"/>
    </location>
</feature>
<gene>
    <name evidence="2" type="ORF">HC757_08640</name>
</gene>
<dbReference type="InterPro" id="IPR005589">
    <property type="entry name" value="ArfA"/>
</dbReference>
<reference evidence="2" key="1">
    <citation type="submission" date="2020-04" db="EMBL/GenBank/DDBJ databases">
        <title>Description of Shewanella salipaludis sp. nov., isolated from a salt marsh.</title>
        <authorList>
            <person name="Park S."/>
            <person name="Yoon J.-H."/>
        </authorList>
    </citation>
    <scope>NUCLEOTIDE SEQUENCE</scope>
    <source>
        <strain evidence="2">SHSM-M6</strain>
    </source>
</reference>
<sequence>MSKRHRKAQPAAAGSAEPAGDQGRAQSHDMGRGAIQDNALKALVTSPLFRSRTERPKKGKGAYSRKAANRKGHQHKGYAPFDFLGAVSLPSCPARA</sequence>
<accession>A0A972FYY7</accession>
<dbReference type="Proteomes" id="UP000737113">
    <property type="component" value="Unassembled WGS sequence"/>
</dbReference>
<feature type="region of interest" description="Disordered" evidence="1">
    <location>
        <begin position="1"/>
        <end position="78"/>
    </location>
</feature>
<evidence type="ECO:0000256" key="1">
    <source>
        <dbReference type="SAM" id="MobiDB-lite"/>
    </source>
</evidence>
<name>A0A972FYY7_9GAMM</name>
<dbReference type="AlphaFoldDB" id="A0A972FYY7"/>
<dbReference type="Pfam" id="PF03889">
    <property type="entry name" value="ArfA"/>
    <property type="match status" value="1"/>
</dbReference>
<evidence type="ECO:0000313" key="3">
    <source>
        <dbReference type="Proteomes" id="UP000737113"/>
    </source>
</evidence>
<evidence type="ECO:0000313" key="2">
    <source>
        <dbReference type="EMBL" id="NMH65237.1"/>
    </source>
</evidence>
<dbReference type="GO" id="GO:0072344">
    <property type="term" value="P:rescue of stalled ribosome"/>
    <property type="evidence" value="ECO:0007669"/>
    <property type="project" value="InterPro"/>
</dbReference>
<keyword evidence="3" id="KW-1185">Reference proteome</keyword>
<organism evidence="2 3">
    <name type="scientific">Shewanella salipaludis</name>
    <dbReference type="NCBI Taxonomy" id="2723052"/>
    <lineage>
        <taxon>Bacteria</taxon>
        <taxon>Pseudomonadati</taxon>
        <taxon>Pseudomonadota</taxon>
        <taxon>Gammaproteobacteria</taxon>
        <taxon>Alteromonadales</taxon>
        <taxon>Shewanellaceae</taxon>
        <taxon>Shewanella</taxon>
    </lineage>
</organism>
<feature type="compositionally biased region" description="Basic residues" evidence="1">
    <location>
        <begin position="67"/>
        <end position="76"/>
    </location>
</feature>